<keyword evidence="2" id="KW-1185">Reference proteome</keyword>
<dbReference type="Gene3D" id="3.10.129.10">
    <property type="entry name" value="Hotdog Thioesterase"/>
    <property type="match status" value="1"/>
</dbReference>
<dbReference type="KEGG" id="blep:AL038_00485"/>
<proteinExistence type="predicted"/>
<dbReference type="Proteomes" id="UP000234271">
    <property type="component" value="Chromosome"/>
</dbReference>
<organism evidence="1 2">
    <name type="scientific">Beggiatoa leptomitoformis</name>
    <dbReference type="NCBI Taxonomy" id="288004"/>
    <lineage>
        <taxon>Bacteria</taxon>
        <taxon>Pseudomonadati</taxon>
        <taxon>Pseudomonadota</taxon>
        <taxon>Gammaproteobacteria</taxon>
        <taxon>Thiotrichales</taxon>
        <taxon>Thiotrichaceae</taxon>
        <taxon>Beggiatoa</taxon>
    </lineage>
</organism>
<gene>
    <name evidence="1" type="ORF">BLE401_05560</name>
</gene>
<dbReference type="OrthoDB" id="9799036at2"/>
<dbReference type="PANTHER" id="PTHR31793">
    <property type="entry name" value="4-HYDROXYBENZOYL-COA THIOESTERASE FAMILY MEMBER"/>
    <property type="match status" value="1"/>
</dbReference>
<evidence type="ECO:0000313" key="1">
    <source>
        <dbReference type="EMBL" id="AUI68218.1"/>
    </source>
</evidence>
<evidence type="ECO:0000313" key="2">
    <source>
        <dbReference type="Proteomes" id="UP000234271"/>
    </source>
</evidence>
<dbReference type="EMBL" id="CP018889">
    <property type="protein sequence ID" value="AUI68218.1"/>
    <property type="molecule type" value="Genomic_DNA"/>
</dbReference>
<accession>A0A2N9YCM3</accession>
<dbReference type="InterPro" id="IPR029069">
    <property type="entry name" value="HotDog_dom_sf"/>
</dbReference>
<dbReference type="GO" id="GO:0047617">
    <property type="term" value="F:fatty acyl-CoA hydrolase activity"/>
    <property type="evidence" value="ECO:0007669"/>
    <property type="project" value="TreeGrafter"/>
</dbReference>
<dbReference type="SUPFAM" id="SSF54637">
    <property type="entry name" value="Thioesterase/thiol ester dehydrase-isomerase"/>
    <property type="match status" value="1"/>
</dbReference>
<dbReference type="PANTHER" id="PTHR31793:SF24">
    <property type="entry name" value="LONG-CHAIN ACYL-COA THIOESTERASE FADM"/>
    <property type="match status" value="1"/>
</dbReference>
<dbReference type="InterPro" id="IPR050563">
    <property type="entry name" value="4-hydroxybenzoyl-CoA_TE"/>
</dbReference>
<protein>
    <submittedName>
        <fullName evidence="1">Acyl-CoA thioesterase</fullName>
    </submittedName>
</protein>
<sequence length="140" mass="16202">MINYPPTKLLFTHRLQVRWSDMDKYGRVNHALYFTYMEQAETAWLESLGINLSAKESPVTAKANCAYHLPIFAPMTLIIQIYAGQIGRSSLSLFHTIYAEQEKELIYAQGHTVIVWVNHQIGKSIPLPEKIRQFVELRHD</sequence>
<name>A0A2N9YCM3_9GAMM</name>
<dbReference type="CDD" id="cd00586">
    <property type="entry name" value="4HBT"/>
    <property type="match status" value="1"/>
</dbReference>
<dbReference type="Pfam" id="PF13279">
    <property type="entry name" value="4HBT_2"/>
    <property type="match status" value="1"/>
</dbReference>
<dbReference type="STRING" id="288004.AL038_00485"/>
<dbReference type="AlphaFoldDB" id="A0A2N9YCM3"/>
<dbReference type="RefSeq" id="WP_062147425.1">
    <property type="nucleotide sequence ID" value="NZ_CP012373.2"/>
</dbReference>
<reference evidence="2" key="1">
    <citation type="submission" date="2016-12" db="EMBL/GenBank/DDBJ databases">
        <title>Complete Genome Sequence of Beggiatoa leptomitiformis D-401.</title>
        <authorList>
            <person name="Fomenkov A."/>
            <person name="Vincze T."/>
            <person name="Grabovich M."/>
            <person name="Anton B.P."/>
            <person name="Dubinina G."/>
            <person name="Orlova M."/>
            <person name="Belousova E."/>
            <person name="Roberts R.J."/>
        </authorList>
    </citation>
    <scope>NUCLEOTIDE SEQUENCE [LARGE SCALE GENOMIC DNA]</scope>
    <source>
        <strain evidence="2">D-401</strain>
    </source>
</reference>